<evidence type="ECO:0000256" key="3">
    <source>
        <dbReference type="ARBA" id="ARBA00005081"/>
    </source>
</evidence>
<dbReference type="Proteomes" id="UP001501251">
    <property type="component" value="Unassembled WGS sequence"/>
</dbReference>
<dbReference type="PANTHER" id="PTHR36204:SF1">
    <property type="entry name" value="N-ACETYLMANNOSAMINE-6-PHOSPHATE 2-EPIMERASE-RELATED"/>
    <property type="match status" value="1"/>
</dbReference>
<dbReference type="SUPFAM" id="SSF51366">
    <property type="entry name" value="Ribulose-phoshate binding barrel"/>
    <property type="match status" value="1"/>
</dbReference>
<evidence type="ECO:0000256" key="5">
    <source>
        <dbReference type="ARBA" id="ARBA00013180"/>
    </source>
</evidence>
<dbReference type="PANTHER" id="PTHR36204">
    <property type="entry name" value="N-ACETYLMANNOSAMINE-6-PHOSPHATE 2-EPIMERASE-RELATED"/>
    <property type="match status" value="1"/>
</dbReference>
<dbReference type="RefSeq" id="WP_344918070.1">
    <property type="nucleotide sequence ID" value="NZ_BAABAQ010000003.1"/>
</dbReference>
<sequence>MNVLPRGLIVSLTPSPRSPWQDVDDVVRLAAAAQTGGAVAVKVDGPDAVRAVKRAVPGFPVLAVNIDDSHGGIVRITPTLAHATALVEAGADIVELEADSAARRHDGQDLFELISSFAAFGVPVKAGVPGLDDARTAVRAGAAMVSSSTMGYPAKANTGPLPDLGLVETLVAGAGVPVVAERGYSAIADVRAAMDAGAHAVVVGSAIVDPVWLTARFAGATSIPVP</sequence>
<keyword evidence="9" id="KW-1185">Reference proteome</keyword>
<evidence type="ECO:0000256" key="6">
    <source>
        <dbReference type="ARBA" id="ARBA00023235"/>
    </source>
</evidence>
<keyword evidence="7" id="KW-0119">Carbohydrate metabolism</keyword>
<comment type="caution">
    <text evidence="8">The sequence shown here is derived from an EMBL/GenBank/DDBJ whole genome shotgun (WGS) entry which is preliminary data.</text>
</comment>
<evidence type="ECO:0000256" key="2">
    <source>
        <dbReference type="ARBA" id="ARBA00002147"/>
    </source>
</evidence>
<dbReference type="InterPro" id="IPR011060">
    <property type="entry name" value="RibuloseP-bd_barrel"/>
</dbReference>
<dbReference type="InterPro" id="IPR013785">
    <property type="entry name" value="Aldolase_TIM"/>
</dbReference>
<evidence type="ECO:0000256" key="7">
    <source>
        <dbReference type="ARBA" id="ARBA00023277"/>
    </source>
</evidence>
<comment type="function">
    <text evidence="2">Converts N-acetylmannosamine-6-phosphate (ManNAc-6-P) to N-acetylglucosamine-6-phosphate (GlcNAc-6-P).</text>
</comment>
<comment type="pathway">
    <text evidence="3">Amino-sugar metabolism; N-acetylneuraminate degradation; D-fructose 6-phosphate from N-acetylneuraminate: step 3/5.</text>
</comment>
<comment type="similarity">
    <text evidence="4">Belongs to the NanE family.</text>
</comment>
<dbReference type="EMBL" id="BAABAQ010000003">
    <property type="protein sequence ID" value="GAA4189383.1"/>
    <property type="molecule type" value="Genomic_DNA"/>
</dbReference>
<organism evidence="8 9">
    <name type="scientific">Streptosporangium oxazolinicum</name>
    <dbReference type="NCBI Taxonomy" id="909287"/>
    <lineage>
        <taxon>Bacteria</taxon>
        <taxon>Bacillati</taxon>
        <taxon>Actinomycetota</taxon>
        <taxon>Actinomycetes</taxon>
        <taxon>Streptosporangiales</taxon>
        <taxon>Streptosporangiaceae</taxon>
        <taxon>Streptosporangium</taxon>
    </lineage>
</organism>
<name>A0ABP8ASX7_9ACTN</name>
<evidence type="ECO:0000313" key="8">
    <source>
        <dbReference type="EMBL" id="GAA4189383.1"/>
    </source>
</evidence>
<dbReference type="InterPro" id="IPR007260">
    <property type="entry name" value="NanE"/>
</dbReference>
<protein>
    <recommendedName>
        <fullName evidence="5">N-acylglucosamine-6-phosphate 2-epimerase</fullName>
        <ecNumber evidence="5">5.1.3.9</ecNumber>
    </recommendedName>
</protein>
<proteinExistence type="inferred from homology"/>
<dbReference type="Pfam" id="PF04131">
    <property type="entry name" value="NanE"/>
    <property type="match status" value="1"/>
</dbReference>
<evidence type="ECO:0000256" key="4">
    <source>
        <dbReference type="ARBA" id="ARBA00007439"/>
    </source>
</evidence>
<gene>
    <name evidence="8" type="ORF">GCM10022252_26190</name>
</gene>
<reference evidence="9" key="1">
    <citation type="journal article" date="2019" name="Int. J. Syst. Evol. Microbiol.">
        <title>The Global Catalogue of Microorganisms (GCM) 10K type strain sequencing project: providing services to taxonomists for standard genome sequencing and annotation.</title>
        <authorList>
            <consortium name="The Broad Institute Genomics Platform"/>
            <consortium name="The Broad Institute Genome Sequencing Center for Infectious Disease"/>
            <person name="Wu L."/>
            <person name="Ma J."/>
        </authorList>
    </citation>
    <scope>NUCLEOTIDE SEQUENCE [LARGE SCALE GENOMIC DNA]</scope>
    <source>
        <strain evidence="9">JCM 17388</strain>
    </source>
</reference>
<evidence type="ECO:0000256" key="1">
    <source>
        <dbReference type="ARBA" id="ARBA00000056"/>
    </source>
</evidence>
<dbReference type="Gene3D" id="3.20.20.70">
    <property type="entry name" value="Aldolase class I"/>
    <property type="match status" value="1"/>
</dbReference>
<keyword evidence="6" id="KW-0413">Isomerase</keyword>
<accession>A0ABP8ASX7</accession>
<comment type="catalytic activity">
    <reaction evidence="1">
        <text>an N-acyl-D-glucosamine 6-phosphate = an N-acyl-D-mannosamine 6-phosphate</text>
        <dbReference type="Rhea" id="RHEA:23932"/>
        <dbReference type="ChEBI" id="CHEBI:57599"/>
        <dbReference type="ChEBI" id="CHEBI:57666"/>
        <dbReference type="EC" id="5.1.3.9"/>
    </reaction>
</comment>
<evidence type="ECO:0000313" key="9">
    <source>
        <dbReference type="Proteomes" id="UP001501251"/>
    </source>
</evidence>
<dbReference type="EC" id="5.1.3.9" evidence="5"/>